<comment type="caution">
    <text evidence="1">The sequence shown here is derived from an EMBL/GenBank/DDBJ whole genome shotgun (WGS) entry which is preliminary data.</text>
</comment>
<dbReference type="EMBL" id="MWMH01000005">
    <property type="protein sequence ID" value="OOP72567.1"/>
    <property type="molecule type" value="Genomic_DNA"/>
</dbReference>
<evidence type="ECO:0000313" key="1">
    <source>
        <dbReference type="EMBL" id="OOP72567.1"/>
    </source>
</evidence>
<dbReference type="CDD" id="cd00657">
    <property type="entry name" value="Ferritin_like"/>
    <property type="match status" value="1"/>
</dbReference>
<dbReference type="SUPFAM" id="SSF47240">
    <property type="entry name" value="Ferritin-like"/>
    <property type="match status" value="1"/>
</dbReference>
<dbReference type="Proteomes" id="UP000190959">
    <property type="component" value="Unassembled WGS sequence"/>
</dbReference>
<proteinExistence type="predicted"/>
<accession>A0A1S9N4V6</accession>
<dbReference type="InterPro" id="IPR009078">
    <property type="entry name" value="Ferritin-like_SF"/>
</dbReference>
<gene>
    <name evidence="1" type="ORF">CBEIBR21_16710</name>
</gene>
<reference evidence="1 2" key="1">
    <citation type="submission" date="2017-02" db="EMBL/GenBank/DDBJ databases">
        <title>Genome sequence of Clostridium beijerinckii Br21.</title>
        <authorList>
            <person name="Fonseca B.C."/>
            <person name="Guazzaroni M.E."/>
            <person name="Riano-Pachon D.M."/>
            <person name="Reginatto V."/>
        </authorList>
    </citation>
    <scope>NUCLEOTIDE SEQUENCE [LARGE SCALE GENOMIC DNA]</scope>
    <source>
        <strain evidence="1 2">Br21</strain>
    </source>
</reference>
<sequence length="241" mass="27993">MEQNNSNYQMHNNQQLQMEFEGLKQAVQGEMNDGLFYNYLISKAPTDEEKVILSAIKEEELRHSKQFEGIYRDFTGMGIKTDGYEKFEIPTSYFSGIKNALFNELSDVVKYRAIRRRLPEGVYKDLVFDIITDELMHASMLNYLLTLDNKKNNLYINGNTIERYTTGYHTKNTFTLDDWNEYIIPLVNRAQVEARGNNNTENLFRKYILAGVLLGLGMNPREAIEQIEEWKKTGATKLLGN</sequence>
<dbReference type="InterPro" id="IPR012347">
    <property type="entry name" value="Ferritin-like"/>
</dbReference>
<evidence type="ECO:0008006" key="3">
    <source>
        <dbReference type="Google" id="ProtNLM"/>
    </source>
</evidence>
<dbReference type="AlphaFoldDB" id="A0A1S9N4V6"/>
<name>A0A1S9N4V6_CLOBE</name>
<organism evidence="1 2">
    <name type="scientific">Clostridium beijerinckii</name>
    <name type="common">Clostridium MP</name>
    <dbReference type="NCBI Taxonomy" id="1520"/>
    <lineage>
        <taxon>Bacteria</taxon>
        <taxon>Bacillati</taxon>
        <taxon>Bacillota</taxon>
        <taxon>Clostridia</taxon>
        <taxon>Eubacteriales</taxon>
        <taxon>Clostridiaceae</taxon>
        <taxon>Clostridium</taxon>
    </lineage>
</organism>
<dbReference type="RefSeq" id="WP_078116353.1">
    <property type="nucleotide sequence ID" value="NZ_MWMH01000005.1"/>
</dbReference>
<dbReference type="Gene3D" id="1.20.1260.10">
    <property type="match status" value="1"/>
</dbReference>
<evidence type="ECO:0000313" key="2">
    <source>
        <dbReference type="Proteomes" id="UP000190959"/>
    </source>
</evidence>
<protein>
    <recommendedName>
        <fullName evidence="3">Rubrerythrin</fullName>
    </recommendedName>
</protein>